<feature type="transmembrane region" description="Helical" evidence="1">
    <location>
        <begin position="44"/>
        <end position="65"/>
    </location>
</feature>
<name>A0A542E5J1_9MICO</name>
<feature type="transmembrane region" description="Helical" evidence="1">
    <location>
        <begin position="7"/>
        <end position="38"/>
    </location>
</feature>
<protein>
    <recommendedName>
        <fullName evidence="4">DUF456 domain-containing protein</fullName>
    </recommendedName>
</protein>
<evidence type="ECO:0000313" key="2">
    <source>
        <dbReference type="EMBL" id="TQJ10611.1"/>
    </source>
</evidence>
<dbReference type="RefSeq" id="WP_246061365.1">
    <property type="nucleotide sequence ID" value="NZ_BAAAPR010000012.1"/>
</dbReference>
<evidence type="ECO:0000313" key="3">
    <source>
        <dbReference type="Proteomes" id="UP000317893"/>
    </source>
</evidence>
<dbReference type="AlphaFoldDB" id="A0A542E5J1"/>
<keyword evidence="1" id="KW-0472">Membrane</keyword>
<accession>A0A542E5J1</accession>
<gene>
    <name evidence="2" type="ORF">FB458_3740</name>
</gene>
<evidence type="ECO:0000256" key="1">
    <source>
        <dbReference type="SAM" id="Phobius"/>
    </source>
</evidence>
<sequence>MGVTLTVLLMLVGMVGIVVPVLPGLALVAASTAVWAGLHHDRRAWVVVGVCAVVYLVGLVVRYLVPGRRLRGAGVGSWTLALSVVVALVAGVLLPVVGAPVGFVGAIFLVEAGRHRDAARAWRVTRSALAAVGVSVLVELTAAWVVASTWAAGVLLLGAA</sequence>
<keyword evidence="1" id="KW-1133">Transmembrane helix</keyword>
<feature type="transmembrane region" description="Helical" evidence="1">
    <location>
        <begin position="77"/>
        <end position="110"/>
    </location>
</feature>
<dbReference type="InterPro" id="IPR007403">
    <property type="entry name" value="DUF456"/>
</dbReference>
<dbReference type="Pfam" id="PF04306">
    <property type="entry name" value="DUF456"/>
    <property type="match status" value="1"/>
</dbReference>
<proteinExistence type="predicted"/>
<dbReference type="EMBL" id="VFMN01000001">
    <property type="protein sequence ID" value="TQJ10611.1"/>
    <property type="molecule type" value="Genomic_DNA"/>
</dbReference>
<reference evidence="2 3" key="1">
    <citation type="submission" date="2019-06" db="EMBL/GenBank/DDBJ databases">
        <title>Sequencing the genomes of 1000 actinobacteria strains.</title>
        <authorList>
            <person name="Klenk H.-P."/>
        </authorList>
    </citation>
    <scope>NUCLEOTIDE SEQUENCE [LARGE SCALE GENOMIC DNA]</scope>
    <source>
        <strain evidence="2 3">DSM 18607</strain>
    </source>
</reference>
<organism evidence="2 3">
    <name type="scientific">Lapillicoccus jejuensis</name>
    <dbReference type="NCBI Taxonomy" id="402171"/>
    <lineage>
        <taxon>Bacteria</taxon>
        <taxon>Bacillati</taxon>
        <taxon>Actinomycetota</taxon>
        <taxon>Actinomycetes</taxon>
        <taxon>Micrococcales</taxon>
        <taxon>Intrasporangiaceae</taxon>
        <taxon>Lapillicoccus</taxon>
    </lineage>
</organism>
<keyword evidence="3" id="KW-1185">Reference proteome</keyword>
<keyword evidence="1" id="KW-0812">Transmembrane</keyword>
<dbReference type="Proteomes" id="UP000317893">
    <property type="component" value="Unassembled WGS sequence"/>
</dbReference>
<evidence type="ECO:0008006" key="4">
    <source>
        <dbReference type="Google" id="ProtNLM"/>
    </source>
</evidence>
<feature type="transmembrane region" description="Helical" evidence="1">
    <location>
        <begin position="130"/>
        <end position="157"/>
    </location>
</feature>
<comment type="caution">
    <text evidence="2">The sequence shown here is derived from an EMBL/GenBank/DDBJ whole genome shotgun (WGS) entry which is preliminary data.</text>
</comment>